<evidence type="ECO:0000256" key="2">
    <source>
        <dbReference type="ARBA" id="ARBA00011028"/>
    </source>
</evidence>
<evidence type="ECO:0000256" key="5">
    <source>
        <dbReference type="ARBA" id="ARBA00022729"/>
    </source>
</evidence>
<evidence type="ECO:0000256" key="1">
    <source>
        <dbReference type="ARBA" id="ARBA00004196"/>
    </source>
</evidence>
<dbReference type="InterPro" id="IPR006127">
    <property type="entry name" value="ZnuA-like"/>
</dbReference>
<dbReference type="SUPFAM" id="SSF53807">
    <property type="entry name" value="Helical backbone' metal receptor"/>
    <property type="match status" value="1"/>
</dbReference>
<evidence type="ECO:0000313" key="8">
    <source>
        <dbReference type="Proteomes" id="UP001595593"/>
    </source>
</evidence>
<dbReference type="EMBL" id="JBHRTN010000002">
    <property type="protein sequence ID" value="MFC3123584.1"/>
    <property type="molecule type" value="Genomic_DNA"/>
</dbReference>
<dbReference type="PANTHER" id="PTHR42953">
    <property type="entry name" value="HIGH-AFFINITY ZINC UPTAKE SYSTEM PROTEIN ZNUA-RELATED"/>
    <property type="match status" value="1"/>
</dbReference>
<keyword evidence="3 6" id="KW-0813">Transport</keyword>
<comment type="caution">
    <text evidence="7">The sequence shown here is derived from an EMBL/GenBank/DDBJ whole genome shotgun (WGS) entry which is preliminary data.</text>
</comment>
<evidence type="ECO:0000313" key="7">
    <source>
        <dbReference type="EMBL" id="MFC3123584.1"/>
    </source>
</evidence>
<sequence length="334" mass="35102">MSDRDPASAGPLLARRALLSVALAAPLALPLRAVAQGGGGAPLKVLATTAMIGDLARRIGGDRIALTVLMGEGVDPHLYKPTRQDVARLLQSDLVLYNGLLLEGQMTEAFERVGRSGKPVHAVAEAVPRDMLLVPDGAAGQPDPHLWMDPRAWTEVAAVIARQLSAADPAGQAVFAANLIRLQTDLTALDAWAARTIAGIPAERRVLVTAHDAFGYFARRYGIEVMGIQGLSTESEAGIRQIEHLVGVLASRRIPAVFVESSVSDRNIRALVEGARARGHEVAIGGELFSDAMGAPGSYEGTYPGMIDHNVTTIARALGEDVPPGGFAGKLAAR</sequence>
<protein>
    <submittedName>
        <fullName evidence="7">Metal ABC transporter solute-binding protein, Zn/Mn family</fullName>
    </submittedName>
</protein>
<evidence type="ECO:0000256" key="3">
    <source>
        <dbReference type="ARBA" id="ARBA00022448"/>
    </source>
</evidence>
<reference evidence="8" key="1">
    <citation type="journal article" date="2019" name="Int. J. Syst. Evol. Microbiol.">
        <title>The Global Catalogue of Microorganisms (GCM) 10K type strain sequencing project: providing services to taxonomists for standard genome sequencing and annotation.</title>
        <authorList>
            <consortium name="The Broad Institute Genomics Platform"/>
            <consortium name="The Broad Institute Genome Sequencing Center for Infectious Disease"/>
            <person name="Wu L."/>
            <person name="Ma J."/>
        </authorList>
    </citation>
    <scope>NUCLEOTIDE SEQUENCE [LARGE SCALE GENOMIC DNA]</scope>
    <source>
        <strain evidence="8">KCTC 52094</strain>
    </source>
</reference>
<dbReference type="RefSeq" id="WP_379592603.1">
    <property type="nucleotide sequence ID" value="NZ_JBHRTN010000002.1"/>
</dbReference>
<keyword evidence="4" id="KW-0479">Metal-binding</keyword>
<dbReference type="Gene3D" id="3.40.50.1980">
    <property type="entry name" value="Nitrogenase molybdenum iron protein domain"/>
    <property type="match status" value="2"/>
</dbReference>
<dbReference type="InterPro" id="IPR006128">
    <property type="entry name" value="Lipoprotein_PsaA-like"/>
</dbReference>
<organism evidence="7 8">
    <name type="scientific">Teichococcus globiformis</name>
    <dbReference type="NCBI Taxonomy" id="2307229"/>
    <lineage>
        <taxon>Bacteria</taxon>
        <taxon>Pseudomonadati</taxon>
        <taxon>Pseudomonadota</taxon>
        <taxon>Alphaproteobacteria</taxon>
        <taxon>Acetobacterales</taxon>
        <taxon>Roseomonadaceae</taxon>
        <taxon>Roseomonas</taxon>
    </lineage>
</organism>
<evidence type="ECO:0000256" key="6">
    <source>
        <dbReference type="RuleBase" id="RU003512"/>
    </source>
</evidence>
<dbReference type="Pfam" id="PF01297">
    <property type="entry name" value="ZnuA"/>
    <property type="match status" value="1"/>
</dbReference>
<evidence type="ECO:0000256" key="4">
    <source>
        <dbReference type="ARBA" id="ARBA00022723"/>
    </source>
</evidence>
<keyword evidence="8" id="KW-1185">Reference proteome</keyword>
<dbReference type="PRINTS" id="PR00690">
    <property type="entry name" value="ADHESNFAMILY"/>
</dbReference>
<dbReference type="InterPro" id="IPR006129">
    <property type="entry name" value="AdhesinB"/>
</dbReference>
<dbReference type="PRINTS" id="PR00691">
    <property type="entry name" value="ADHESINB"/>
</dbReference>
<keyword evidence="5" id="KW-0732">Signal</keyword>
<dbReference type="InterPro" id="IPR050492">
    <property type="entry name" value="Bact_metal-bind_prot9"/>
</dbReference>
<proteinExistence type="inferred from homology"/>
<comment type="subcellular location">
    <subcellularLocation>
        <location evidence="1">Cell envelope</location>
    </subcellularLocation>
</comment>
<dbReference type="Proteomes" id="UP001595593">
    <property type="component" value="Unassembled WGS sequence"/>
</dbReference>
<dbReference type="PANTHER" id="PTHR42953:SF1">
    <property type="entry name" value="METAL-BINDING PROTEIN HI_0362-RELATED"/>
    <property type="match status" value="1"/>
</dbReference>
<gene>
    <name evidence="7" type="ORF">ACFOD4_00810</name>
</gene>
<accession>A0ABV7FT96</accession>
<comment type="similarity">
    <text evidence="2 6">Belongs to the bacterial solute-binding protein 9 family.</text>
</comment>
<name>A0ABV7FT96_9PROT</name>